<dbReference type="Pfam" id="PF00686">
    <property type="entry name" value="CBM_20"/>
    <property type="match status" value="1"/>
</dbReference>
<dbReference type="InterPro" id="IPR013784">
    <property type="entry name" value="Carb-bd-like_fold"/>
</dbReference>
<accession>A0A835LXN9</accession>
<dbReference type="GO" id="GO:2001070">
    <property type="term" value="F:starch binding"/>
    <property type="evidence" value="ECO:0007669"/>
    <property type="project" value="InterPro"/>
</dbReference>
<organism evidence="2 3">
    <name type="scientific">Coptis chinensis</name>
    <dbReference type="NCBI Taxonomy" id="261450"/>
    <lineage>
        <taxon>Eukaryota</taxon>
        <taxon>Viridiplantae</taxon>
        <taxon>Streptophyta</taxon>
        <taxon>Embryophyta</taxon>
        <taxon>Tracheophyta</taxon>
        <taxon>Spermatophyta</taxon>
        <taxon>Magnoliopsida</taxon>
        <taxon>Ranunculales</taxon>
        <taxon>Ranunculaceae</taxon>
        <taxon>Coptidoideae</taxon>
        <taxon>Coptis</taxon>
    </lineage>
</organism>
<evidence type="ECO:0000259" key="1">
    <source>
        <dbReference type="PROSITE" id="PS51166"/>
    </source>
</evidence>
<evidence type="ECO:0000313" key="2">
    <source>
        <dbReference type="EMBL" id="KAF9612098.1"/>
    </source>
</evidence>
<dbReference type="AlphaFoldDB" id="A0A835LXN9"/>
<comment type="caution">
    <text evidence="2">The sequence shown here is derived from an EMBL/GenBank/DDBJ whole genome shotgun (WGS) entry which is preliminary data.</text>
</comment>
<dbReference type="OrthoDB" id="6123450at2759"/>
<name>A0A835LXN9_9MAGN</name>
<dbReference type="SMART" id="SM01065">
    <property type="entry name" value="CBM_2"/>
    <property type="match status" value="1"/>
</dbReference>
<dbReference type="Gene3D" id="2.60.40.10">
    <property type="entry name" value="Immunoglobulins"/>
    <property type="match status" value="1"/>
</dbReference>
<dbReference type="PROSITE" id="PS51166">
    <property type="entry name" value="CBM20"/>
    <property type="match status" value="1"/>
</dbReference>
<proteinExistence type="predicted"/>
<dbReference type="EMBL" id="JADFTS010000004">
    <property type="protein sequence ID" value="KAF9612098.1"/>
    <property type="molecule type" value="Genomic_DNA"/>
</dbReference>
<protein>
    <recommendedName>
        <fullName evidence="1">CBM20 domain-containing protein</fullName>
    </recommendedName>
</protein>
<dbReference type="PANTHER" id="PTHR47453:SF1">
    <property type="entry name" value="PHOSPHOGLUCAN, WATER DIKINASE, CHLOROPLASTIC"/>
    <property type="match status" value="1"/>
</dbReference>
<dbReference type="PANTHER" id="PTHR47453">
    <property type="entry name" value="PHOSPHOGLUCAN, WATER DIKINASE, CHLOROPLASTIC"/>
    <property type="match status" value="1"/>
</dbReference>
<reference evidence="2 3" key="1">
    <citation type="submission" date="2020-10" db="EMBL/GenBank/DDBJ databases">
        <title>The Coptis chinensis genome and diversification of protoberbering-type alkaloids.</title>
        <authorList>
            <person name="Wang B."/>
            <person name="Shu S."/>
            <person name="Song C."/>
            <person name="Liu Y."/>
        </authorList>
    </citation>
    <scope>NUCLEOTIDE SEQUENCE [LARGE SCALE GENOMIC DNA]</scope>
    <source>
        <strain evidence="2">HL-2020</strain>
        <tissue evidence="2">Leaf</tissue>
    </source>
</reference>
<dbReference type="SUPFAM" id="SSF49452">
    <property type="entry name" value="Starch-binding domain-like"/>
    <property type="match status" value="1"/>
</dbReference>
<keyword evidence="3" id="KW-1185">Reference proteome</keyword>
<gene>
    <name evidence="2" type="ORF">IFM89_038077</name>
</gene>
<sequence>MPGFTLPIFVLFGVKFRVEKRDGGLHAELVYGTDSYMIWKAHLIYMIAWSCKHFSSSSLITCTAVSFAERENMSKQGSGKVKIKVRLNHQVKFGETVAMFGSLKELGSWKKSFKMNWTENGWVCEVESRGGESVEFKFVVVMSDKSLNWEGGDNRVLKLPNGGSFDLACHWNKTAENVELIPFGSLDNIELKEIKDGSKNAEVENVIGGEPSPFVEQWKGRAASFMKSNEHRDKEGSRNWDTSGLEGFALNLVIGGRNWRRKLEVVRELLVGTETGDRLEALIYSSIYLKWINIGQIPCFEDGGHHRPNRHAEISRLIFCELESIQTALLLLKSSFSLLNYIQEILVIRKIHPCLPSFKSEFTASVPFTRIRYIAHRNDIPHDLKQEIKHTIQNKLHRNAGPEDLIATEAMLARITRNPGEYNEAFVEQFRIFYNELKDFFNAGSLTEQLESIKDSLDGKTLSALSLFLECKKSLDKVDEPSNFLKKDGDDLLMKALQFLSSLRALLVKGFESGLRNDAPDAAIAMRQKIF</sequence>
<dbReference type="InterPro" id="IPR013783">
    <property type="entry name" value="Ig-like_fold"/>
</dbReference>
<dbReference type="InterPro" id="IPR002044">
    <property type="entry name" value="CBM20"/>
</dbReference>
<dbReference type="Proteomes" id="UP000631114">
    <property type="component" value="Unassembled WGS sequence"/>
</dbReference>
<feature type="domain" description="CBM20" evidence="1">
    <location>
        <begin position="73"/>
        <end position="173"/>
    </location>
</feature>
<evidence type="ECO:0000313" key="3">
    <source>
        <dbReference type="Proteomes" id="UP000631114"/>
    </source>
</evidence>